<accession>A0A9X9WL71</accession>
<dbReference type="EMBL" id="JAAEDK010000044">
    <property type="protein sequence ID" value="MBR0661081.1"/>
    <property type="molecule type" value="Genomic_DNA"/>
</dbReference>
<name>A0A9X9WL71_9PROT</name>
<dbReference type="RefSeq" id="WP_168041261.1">
    <property type="nucleotide sequence ID" value="NZ_JAAEDK010000044.1"/>
</dbReference>
<protein>
    <recommendedName>
        <fullName evidence="6">Pilus assembly protein CpaD</fullName>
    </recommendedName>
</protein>
<evidence type="ECO:0000313" key="3">
    <source>
        <dbReference type="EMBL" id="NKE17409.1"/>
    </source>
</evidence>
<keyword evidence="4" id="KW-1185">Reference proteome</keyword>
<evidence type="ECO:0000313" key="2">
    <source>
        <dbReference type="EMBL" id="MBR0661081.1"/>
    </source>
</evidence>
<comment type="caution">
    <text evidence="2">The sequence shown here is derived from an EMBL/GenBank/DDBJ whole genome shotgun (WGS) entry which is preliminary data.</text>
</comment>
<feature type="compositionally biased region" description="Gly residues" evidence="1">
    <location>
        <begin position="96"/>
        <end position="105"/>
    </location>
</feature>
<evidence type="ECO:0000313" key="5">
    <source>
        <dbReference type="Proteomes" id="UP001138708"/>
    </source>
</evidence>
<feature type="region of interest" description="Disordered" evidence="1">
    <location>
        <begin position="78"/>
        <end position="105"/>
    </location>
</feature>
<dbReference type="EMBL" id="JAAVUP010000002">
    <property type="protein sequence ID" value="NKE17409.1"/>
    <property type="molecule type" value="Genomic_DNA"/>
</dbReference>
<reference evidence="3 4" key="2">
    <citation type="submission" date="2020-02" db="EMBL/GenBank/DDBJ databases">
        <authorList>
            <person name="Sun Q."/>
            <person name="Inoue M."/>
        </authorList>
    </citation>
    <scope>NUCLEOTIDE SEQUENCE [LARGE SCALE GENOMIC DNA]</scope>
    <source>
        <strain evidence="3 4">KCTC 22478</strain>
    </source>
</reference>
<dbReference type="Proteomes" id="UP001138708">
    <property type="component" value="Unassembled WGS sequence"/>
</dbReference>
<evidence type="ECO:0000256" key="1">
    <source>
        <dbReference type="SAM" id="MobiDB-lite"/>
    </source>
</evidence>
<organism evidence="2 5">
    <name type="scientific">Neoroseomonas oryzicola</name>
    <dbReference type="NCBI Taxonomy" id="535904"/>
    <lineage>
        <taxon>Bacteria</taxon>
        <taxon>Pseudomonadati</taxon>
        <taxon>Pseudomonadota</taxon>
        <taxon>Alphaproteobacteria</taxon>
        <taxon>Acetobacterales</taxon>
        <taxon>Acetobacteraceae</taxon>
        <taxon>Neoroseomonas</taxon>
    </lineage>
</organism>
<gene>
    <name evidence="3" type="ORF">GWK15_10685</name>
    <name evidence="2" type="ORF">GXW75_17630</name>
</gene>
<dbReference type="Proteomes" id="UP000746741">
    <property type="component" value="Unassembled WGS sequence"/>
</dbReference>
<dbReference type="AlphaFoldDB" id="A0A9X9WL71"/>
<reference evidence="2" key="1">
    <citation type="submission" date="2020-01" db="EMBL/GenBank/DDBJ databases">
        <authorList>
            <person name="Rat A."/>
        </authorList>
    </citation>
    <scope>NUCLEOTIDE SEQUENCE</scope>
    <source>
        <strain evidence="2">LMG 31161</strain>
    </source>
</reference>
<sequence>MRRAAVLLLILGGCEQIDPFTRDGVWRPRGANEANLRLHVADPAMLDRGREDPNADGATTAAAVARYRADRIRPLPAAGVANIQPTGGAGATSPGTGAGAVNGGR</sequence>
<proteinExistence type="predicted"/>
<evidence type="ECO:0008006" key="6">
    <source>
        <dbReference type="Google" id="ProtNLM"/>
    </source>
</evidence>
<evidence type="ECO:0000313" key="4">
    <source>
        <dbReference type="Proteomes" id="UP000746741"/>
    </source>
</evidence>
<reference evidence="2" key="3">
    <citation type="journal article" date="2021" name="Syst. Appl. Microbiol.">
        <title>Roseomonas hellenica sp. nov., isolated from roots of wild-growing Alkanna tinctoria.</title>
        <authorList>
            <person name="Rat A."/>
            <person name="Naranjo H.D."/>
            <person name="Lebbe L."/>
            <person name="Cnockaert M."/>
            <person name="Krigas N."/>
            <person name="Grigoriadou K."/>
            <person name="Maloupa E."/>
            <person name="Willems A."/>
        </authorList>
    </citation>
    <scope>NUCLEOTIDE SEQUENCE</scope>
    <source>
        <strain evidence="2">LMG 31161</strain>
    </source>
</reference>